<feature type="transmembrane region" description="Helical" evidence="7">
    <location>
        <begin position="437"/>
        <end position="461"/>
    </location>
</feature>
<keyword evidence="5 7" id="KW-0472">Membrane</keyword>
<evidence type="ECO:0000256" key="1">
    <source>
        <dbReference type="ARBA" id="ARBA00004651"/>
    </source>
</evidence>
<feature type="transmembrane region" description="Helical" evidence="7">
    <location>
        <begin position="394"/>
        <end position="417"/>
    </location>
</feature>
<evidence type="ECO:0000259" key="8">
    <source>
        <dbReference type="Pfam" id="PF02687"/>
    </source>
</evidence>
<feature type="transmembrane region" description="Helical" evidence="7">
    <location>
        <begin position="515"/>
        <end position="535"/>
    </location>
</feature>
<keyword evidence="4 7" id="KW-1133">Transmembrane helix</keyword>
<feature type="transmembrane region" description="Helical" evidence="7">
    <location>
        <begin position="799"/>
        <end position="818"/>
    </location>
</feature>
<keyword evidence="3 7" id="KW-0812">Transmembrane</keyword>
<dbReference type="InterPro" id="IPR003838">
    <property type="entry name" value="ABC3_permease_C"/>
</dbReference>
<dbReference type="Proteomes" id="UP001595901">
    <property type="component" value="Unassembled WGS sequence"/>
</dbReference>
<protein>
    <submittedName>
        <fullName evidence="9">FtsX-like permease family protein</fullName>
    </submittedName>
</protein>
<evidence type="ECO:0000256" key="7">
    <source>
        <dbReference type="SAM" id="Phobius"/>
    </source>
</evidence>
<dbReference type="EMBL" id="JBHSAC010000059">
    <property type="protein sequence ID" value="MFC3932536.1"/>
    <property type="molecule type" value="Genomic_DNA"/>
</dbReference>
<feature type="domain" description="ABC3 transporter permease C-terminal" evidence="8">
    <location>
        <begin position="349"/>
        <end position="463"/>
    </location>
</feature>
<comment type="subcellular location">
    <subcellularLocation>
        <location evidence="1">Cell membrane</location>
        <topology evidence="1">Multi-pass membrane protein</topology>
    </subcellularLocation>
</comment>
<sequence length="876" mass="96864">MSTKKIYWKDVRKAITGSKGRFISIMLLMMLGSFALVGLKSTTPDMQRTASDYFDKYNTMDLTVMADHGLSKEDQKELSSIKNTTVEYGYQSDVTIKDSSDAVRIFSYDDDQKISRYELVKGKLPIKSNEIALSNNAYGNDYKIGDTITFNTGDTSTLKAKTYTITGFVNSSEILSKTSLGRSTAGDGSLSGYAVVTPKAFSSDVYSIARITYDDLDGLNPFKNDYKKKLAEHQKDLDDKLADNGAARLASLKADAQKDIDQVQKQVDTAKAQLAQLEGVGQGQLYQAQGSAVAAQISKAEKEITAAKKERDKLIEPNYTSYTRSTLPGGEGYTIFSNSIHGISVVANLFPIILYLVAAMVTFTTMTRFVDEERQNAGLLKALGYSSYDVIRKFVIYGFAAGIMGTILGVLAGTYYLPYRVGNITMSGLTLDKIELLAYPFYIVLAFILAIFSSVLPALWISYSELREKPAQLLLPKPPVLGSKIFLERLTFFWNRLSFTHKVTVRNIFRYKERMLMTIFGVAGSVALLFVGLGIQSSISGVADSQFGHILSYDMIVAQDTKASSVNKEAVTKAVDSKDFSNSQSVYYESTEQSIKGVTEDQAVTTLVTPGKDFSGMVNLSSPKGEKLKLSDKGVIISEKLAELYHVKAGDSFDYVDKDNHKIHLKVSAIAELYTGHFIFMTQNYYEKAFKTDFTTNAYLLKVKHSSNSKVKNLSTDLLALKGVTGVSQNISLITSLERVVHSLSGVMMILIVVSILMALVILYNLTTINVAERIRELSTIKVLGFHNKEVTMYIYRETITLSLIGILVGLASGFGLHRFLIKEMGGDNIIFDQTLAWYVYLIPILTIVLILAALGWLVNHRLKSVDMLEALKSVD</sequence>
<dbReference type="PANTHER" id="PTHR30287:SF1">
    <property type="entry name" value="INNER MEMBRANE PROTEIN"/>
    <property type="match status" value="1"/>
</dbReference>
<keyword evidence="10" id="KW-1185">Reference proteome</keyword>
<reference evidence="10" key="1">
    <citation type="journal article" date="2019" name="Int. J. Syst. Evol. Microbiol.">
        <title>The Global Catalogue of Microorganisms (GCM) 10K type strain sequencing project: providing services to taxonomists for standard genome sequencing and annotation.</title>
        <authorList>
            <consortium name="The Broad Institute Genomics Platform"/>
            <consortium name="The Broad Institute Genome Sequencing Center for Infectious Disease"/>
            <person name="Wu L."/>
            <person name="Ma J."/>
        </authorList>
    </citation>
    <scope>NUCLEOTIDE SEQUENCE [LARGE SCALE GENOMIC DNA]</scope>
    <source>
        <strain evidence="10">CCUG 58728</strain>
    </source>
</reference>
<feature type="transmembrane region" description="Helical" evidence="7">
    <location>
        <begin position="345"/>
        <end position="366"/>
    </location>
</feature>
<keyword evidence="6" id="KW-0175">Coiled coil</keyword>
<proteinExistence type="predicted"/>
<evidence type="ECO:0000256" key="3">
    <source>
        <dbReference type="ARBA" id="ARBA00022692"/>
    </source>
</evidence>
<dbReference type="InterPro" id="IPR038766">
    <property type="entry name" value="Membrane_comp_ABC_pdt"/>
</dbReference>
<accession>A0ABV8D245</accession>
<dbReference type="Pfam" id="PF02687">
    <property type="entry name" value="FtsX"/>
    <property type="match status" value="2"/>
</dbReference>
<dbReference type="RefSeq" id="WP_380432018.1">
    <property type="nucleotide sequence ID" value="NZ_JBHSAC010000059.1"/>
</dbReference>
<dbReference type="PANTHER" id="PTHR30287">
    <property type="entry name" value="MEMBRANE COMPONENT OF PREDICTED ABC SUPERFAMILY METABOLITE UPTAKE TRANSPORTER"/>
    <property type="match status" value="1"/>
</dbReference>
<name>A0ABV8D245_9STRE</name>
<evidence type="ECO:0000313" key="9">
    <source>
        <dbReference type="EMBL" id="MFC3932536.1"/>
    </source>
</evidence>
<organism evidence="9 10">
    <name type="scientific">Streptococcus dentapri</name>
    <dbReference type="NCBI Taxonomy" id="573564"/>
    <lineage>
        <taxon>Bacteria</taxon>
        <taxon>Bacillati</taxon>
        <taxon>Bacillota</taxon>
        <taxon>Bacilli</taxon>
        <taxon>Lactobacillales</taxon>
        <taxon>Streptococcaceae</taxon>
        <taxon>Streptococcus</taxon>
    </lineage>
</organism>
<feature type="coiled-coil region" evidence="6">
    <location>
        <begin position="223"/>
        <end position="280"/>
    </location>
</feature>
<feature type="transmembrane region" description="Helical" evidence="7">
    <location>
        <begin position="744"/>
        <end position="766"/>
    </location>
</feature>
<feature type="transmembrane region" description="Helical" evidence="7">
    <location>
        <begin position="21"/>
        <end position="39"/>
    </location>
</feature>
<evidence type="ECO:0000256" key="6">
    <source>
        <dbReference type="SAM" id="Coils"/>
    </source>
</evidence>
<gene>
    <name evidence="9" type="ORF">ACFOSE_07155</name>
</gene>
<feature type="transmembrane region" description="Helical" evidence="7">
    <location>
        <begin position="838"/>
        <end position="859"/>
    </location>
</feature>
<comment type="caution">
    <text evidence="9">The sequence shown here is derived from an EMBL/GenBank/DDBJ whole genome shotgun (WGS) entry which is preliminary data.</text>
</comment>
<feature type="domain" description="ABC3 transporter permease C-terminal" evidence="8">
    <location>
        <begin position="749"/>
        <end position="858"/>
    </location>
</feature>
<evidence type="ECO:0000256" key="4">
    <source>
        <dbReference type="ARBA" id="ARBA00022989"/>
    </source>
</evidence>
<evidence type="ECO:0000313" key="10">
    <source>
        <dbReference type="Proteomes" id="UP001595901"/>
    </source>
</evidence>
<evidence type="ECO:0000256" key="2">
    <source>
        <dbReference type="ARBA" id="ARBA00022475"/>
    </source>
</evidence>
<keyword evidence="2" id="KW-1003">Cell membrane</keyword>
<evidence type="ECO:0000256" key="5">
    <source>
        <dbReference type="ARBA" id="ARBA00023136"/>
    </source>
</evidence>